<protein>
    <recommendedName>
        <fullName evidence="1">NAD-dependent epimerase/dehydratase domain-containing protein</fullName>
    </recommendedName>
</protein>
<dbReference type="Pfam" id="PF01370">
    <property type="entry name" value="Epimerase"/>
    <property type="match status" value="1"/>
</dbReference>
<dbReference type="OMA" id="IDFPQWT"/>
<dbReference type="PANTHER" id="PTHR48079:SF3">
    <property type="entry name" value="NAD-DEPENDENT EPIMERASE_DEHYDRATASE DOMAIN-CONTAINING PROTEIN"/>
    <property type="match status" value="1"/>
</dbReference>
<dbReference type="RefSeq" id="XP_637419.1">
    <property type="nucleotide sequence ID" value="XM_632327.1"/>
</dbReference>
<dbReference type="KEGG" id="ddi:DDB_G0287085"/>
<dbReference type="dictyBase" id="DDB_G0287085"/>
<dbReference type="Gene3D" id="3.40.50.720">
    <property type="entry name" value="NAD(P)-binding Rossmann-like Domain"/>
    <property type="match status" value="1"/>
</dbReference>
<dbReference type="GO" id="GO:0004029">
    <property type="term" value="F:aldehyde dehydrogenase (NAD+) activity"/>
    <property type="evidence" value="ECO:0000318"/>
    <property type="project" value="GO_Central"/>
</dbReference>
<organism evidence="2 3">
    <name type="scientific">Dictyostelium discoideum</name>
    <name type="common">Social amoeba</name>
    <dbReference type="NCBI Taxonomy" id="44689"/>
    <lineage>
        <taxon>Eukaryota</taxon>
        <taxon>Amoebozoa</taxon>
        <taxon>Evosea</taxon>
        <taxon>Eumycetozoa</taxon>
        <taxon>Dictyostelia</taxon>
        <taxon>Dictyosteliales</taxon>
        <taxon>Dictyosteliaceae</taxon>
        <taxon>Dictyostelium</taxon>
    </lineage>
</organism>
<dbReference type="EMBL" id="AAFI02000096">
    <property type="protein sequence ID" value="EAL63907.1"/>
    <property type="molecule type" value="Genomic_DNA"/>
</dbReference>
<evidence type="ECO:0000259" key="1">
    <source>
        <dbReference type="Pfam" id="PF01370"/>
    </source>
</evidence>
<dbReference type="AlphaFoldDB" id="Q54KV1"/>
<sequence>MKNVLILGSSGFIGSELSLVLVRNGFKVYGLTRRQESADQLIRNEIIPIVADVREIEKWLPIALKVDIIVEAIADLTDHRTPFIIQEALLKVYNEKPNTIFIYTSGVVVYGDIKNNNNNNGTNDESTPYFSHKFIDWRIKIEKTYKEILGAIIIQPTFLYGKDQSVASYYFEAATKSKDSIKIYGDENCVKGFIHIFDLVNFYQLVIKNALQLKGQTLIANSYNEKIKDVVTCIASFSGNLSNKPIEYLSKLENSFFTEFLTYNQNVSSSKAISLIGYYPLQPSLTDGIERYYNSWLLSRDKNTAFSKLIGTVLP</sequence>
<dbReference type="FunCoup" id="Q54KV1">
    <property type="interactions" value="2"/>
</dbReference>
<dbReference type="Proteomes" id="UP000002195">
    <property type="component" value="Unassembled WGS sequence"/>
</dbReference>
<dbReference type="PANTHER" id="PTHR48079">
    <property type="entry name" value="PROTEIN YEEZ"/>
    <property type="match status" value="1"/>
</dbReference>
<dbReference type="GO" id="GO:0005737">
    <property type="term" value="C:cytoplasm"/>
    <property type="evidence" value="ECO:0000318"/>
    <property type="project" value="GO_Central"/>
</dbReference>
<dbReference type="SMR" id="Q54KV1"/>
<dbReference type="PhylomeDB" id="Q54KV1"/>
<proteinExistence type="predicted"/>
<reference evidence="2 3" key="1">
    <citation type="journal article" date="2005" name="Nature">
        <title>The genome of the social amoeba Dictyostelium discoideum.</title>
        <authorList>
            <consortium name="The Dictyostelium discoideum Sequencing Consortium"/>
            <person name="Eichinger L."/>
            <person name="Pachebat J.A."/>
            <person name="Glockner G."/>
            <person name="Rajandream M.A."/>
            <person name="Sucgang R."/>
            <person name="Berriman M."/>
            <person name="Song J."/>
            <person name="Olsen R."/>
            <person name="Szafranski K."/>
            <person name="Xu Q."/>
            <person name="Tunggal B."/>
            <person name="Kummerfeld S."/>
            <person name="Madera M."/>
            <person name="Konfortov B.A."/>
            <person name="Rivero F."/>
            <person name="Bankier A.T."/>
            <person name="Lehmann R."/>
            <person name="Hamlin N."/>
            <person name="Davies R."/>
            <person name="Gaudet P."/>
            <person name="Fey P."/>
            <person name="Pilcher K."/>
            <person name="Chen G."/>
            <person name="Saunders D."/>
            <person name="Sodergren E."/>
            <person name="Davis P."/>
            <person name="Kerhornou A."/>
            <person name="Nie X."/>
            <person name="Hall N."/>
            <person name="Anjard C."/>
            <person name="Hemphill L."/>
            <person name="Bason N."/>
            <person name="Farbrother P."/>
            <person name="Desany B."/>
            <person name="Just E."/>
            <person name="Morio T."/>
            <person name="Rost R."/>
            <person name="Churcher C."/>
            <person name="Cooper J."/>
            <person name="Haydock S."/>
            <person name="van Driessche N."/>
            <person name="Cronin A."/>
            <person name="Goodhead I."/>
            <person name="Muzny D."/>
            <person name="Mourier T."/>
            <person name="Pain A."/>
            <person name="Lu M."/>
            <person name="Harper D."/>
            <person name="Lindsay R."/>
            <person name="Hauser H."/>
            <person name="James K."/>
            <person name="Quiles M."/>
            <person name="Madan Babu M."/>
            <person name="Saito T."/>
            <person name="Buchrieser C."/>
            <person name="Wardroper A."/>
            <person name="Felder M."/>
            <person name="Thangavelu M."/>
            <person name="Johnson D."/>
            <person name="Knights A."/>
            <person name="Loulseged H."/>
            <person name="Mungall K."/>
            <person name="Oliver K."/>
            <person name="Price C."/>
            <person name="Quail M.A."/>
            <person name="Urushihara H."/>
            <person name="Hernandez J."/>
            <person name="Rabbinowitsch E."/>
            <person name="Steffen D."/>
            <person name="Sanders M."/>
            <person name="Ma J."/>
            <person name="Kohara Y."/>
            <person name="Sharp S."/>
            <person name="Simmonds M."/>
            <person name="Spiegler S."/>
            <person name="Tivey A."/>
            <person name="Sugano S."/>
            <person name="White B."/>
            <person name="Walker D."/>
            <person name="Woodward J."/>
            <person name="Winckler T."/>
            <person name="Tanaka Y."/>
            <person name="Shaulsky G."/>
            <person name="Schleicher M."/>
            <person name="Weinstock G."/>
            <person name="Rosenthal A."/>
            <person name="Cox E.C."/>
            <person name="Chisholm R.L."/>
            <person name="Gibbs R."/>
            <person name="Loomis W.F."/>
            <person name="Platzer M."/>
            <person name="Kay R.R."/>
            <person name="Williams J."/>
            <person name="Dear P.H."/>
            <person name="Noegel A.A."/>
            <person name="Barrell B."/>
            <person name="Kuspa A."/>
        </authorList>
    </citation>
    <scope>NUCLEOTIDE SEQUENCE [LARGE SCALE GENOMIC DNA]</scope>
    <source>
        <strain evidence="2 3">AX4</strain>
    </source>
</reference>
<dbReference type="InterPro" id="IPR051783">
    <property type="entry name" value="NAD(P)-dependent_oxidoreduct"/>
</dbReference>
<dbReference type="HOGENOM" id="CLU_007383_12_3_1"/>
<dbReference type="InParanoid" id="Q54KV1"/>
<dbReference type="VEuPathDB" id="AmoebaDB:DDB_G0287085"/>
<gene>
    <name evidence="2" type="ORF">DDB_G0287085</name>
</gene>
<comment type="caution">
    <text evidence="2">The sequence shown here is derived from an EMBL/GenBank/DDBJ whole genome shotgun (WGS) entry which is preliminary data.</text>
</comment>
<dbReference type="InterPro" id="IPR001509">
    <property type="entry name" value="Epimerase_deHydtase"/>
</dbReference>
<dbReference type="SUPFAM" id="SSF51735">
    <property type="entry name" value="NAD(P)-binding Rossmann-fold domains"/>
    <property type="match status" value="1"/>
</dbReference>
<dbReference type="InterPro" id="IPR036291">
    <property type="entry name" value="NAD(P)-bd_dom_sf"/>
</dbReference>
<dbReference type="eggNOG" id="ENOG502S1RM">
    <property type="taxonomic scope" value="Eukaryota"/>
</dbReference>
<name>Q54KV1_DICDI</name>
<dbReference type="PaxDb" id="44689-DDB0305285"/>
<dbReference type="GeneID" id="8625951"/>
<keyword evidence="3" id="KW-1185">Reference proteome</keyword>
<evidence type="ECO:0000313" key="3">
    <source>
        <dbReference type="Proteomes" id="UP000002195"/>
    </source>
</evidence>
<evidence type="ECO:0000313" key="2">
    <source>
        <dbReference type="EMBL" id="EAL63907.1"/>
    </source>
</evidence>
<accession>Q54KV1</accession>
<dbReference type="STRING" id="44689.Q54KV1"/>
<feature type="domain" description="NAD-dependent epimerase/dehydratase" evidence="1">
    <location>
        <begin position="4"/>
        <end position="210"/>
    </location>
</feature>